<accession>A0AAW0FFK4</accession>
<evidence type="ECO:0000256" key="1">
    <source>
        <dbReference type="SAM" id="MobiDB-lite"/>
    </source>
</evidence>
<dbReference type="EMBL" id="JASBNA010000081">
    <property type="protein sequence ID" value="KAK7677855.1"/>
    <property type="molecule type" value="Genomic_DNA"/>
</dbReference>
<organism evidence="2 3">
    <name type="scientific">Cerrena zonata</name>
    <dbReference type="NCBI Taxonomy" id="2478898"/>
    <lineage>
        <taxon>Eukaryota</taxon>
        <taxon>Fungi</taxon>
        <taxon>Dikarya</taxon>
        <taxon>Basidiomycota</taxon>
        <taxon>Agaricomycotina</taxon>
        <taxon>Agaricomycetes</taxon>
        <taxon>Polyporales</taxon>
        <taxon>Cerrenaceae</taxon>
        <taxon>Cerrena</taxon>
    </lineage>
</organism>
<keyword evidence="3" id="KW-1185">Reference proteome</keyword>
<evidence type="ECO:0000313" key="3">
    <source>
        <dbReference type="Proteomes" id="UP001385951"/>
    </source>
</evidence>
<protein>
    <submittedName>
        <fullName evidence="2">Uncharacterized protein</fullName>
    </submittedName>
</protein>
<name>A0AAW0FFK4_9APHY</name>
<feature type="region of interest" description="Disordered" evidence="1">
    <location>
        <begin position="108"/>
        <end position="128"/>
    </location>
</feature>
<sequence>MLHVSMSDVFIIAEYLYIQYTVHPKYSDSFPKMDGSIRCWVPVWVVAYKEQSVGQPRLHANPNACRERSVQWAARMRLTGAQRAPAADPCSDRRRAIHTEAGCRKGSVRRRCARRHRRSEHTSSLRRP</sequence>
<dbReference type="AlphaFoldDB" id="A0AAW0FFK4"/>
<dbReference type="Proteomes" id="UP001385951">
    <property type="component" value="Unassembled WGS sequence"/>
</dbReference>
<reference evidence="2 3" key="1">
    <citation type="submission" date="2022-09" db="EMBL/GenBank/DDBJ databases">
        <authorList>
            <person name="Palmer J.M."/>
        </authorList>
    </citation>
    <scope>NUCLEOTIDE SEQUENCE [LARGE SCALE GENOMIC DNA]</scope>
    <source>
        <strain evidence="2 3">DSM 7382</strain>
    </source>
</reference>
<comment type="caution">
    <text evidence="2">The sequence shown here is derived from an EMBL/GenBank/DDBJ whole genome shotgun (WGS) entry which is preliminary data.</text>
</comment>
<gene>
    <name evidence="2" type="ORF">QCA50_019167</name>
</gene>
<proteinExistence type="predicted"/>
<evidence type="ECO:0000313" key="2">
    <source>
        <dbReference type="EMBL" id="KAK7677855.1"/>
    </source>
</evidence>